<dbReference type="Pfam" id="PF00503">
    <property type="entry name" value="G-alpha"/>
    <property type="match status" value="1"/>
</dbReference>
<dbReference type="PANTHER" id="PTHR10218:SF302">
    <property type="entry name" value="GUANINE NUCLEOTIDE-BINDING PROTEIN ALPHA-5 SUBUNIT"/>
    <property type="match status" value="1"/>
</dbReference>
<dbReference type="InterPro" id="IPR011025">
    <property type="entry name" value="GproteinA_insert"/>
</dbReference>
<feature type="binding site" evidence="5">
    <location>
        <begin position="44"/>
        <end position="49"/>
    </location>
    <ligand>
        <name>GTP</name>
        <dbReference type="ChEBI" id="CHEBI:37565"/>
    </ligand>
</feature>
<protein>
    <submittedName>
        <fullName evidence="7">G protein alpha i subunit</fullName>
    </submittedName>
</protein>
<sequence length="353" mass="41485">MKGSSNSKTDREKKKKDRIIDKEIKKDRKEKDKEISFLLLGTGESGKSTFVKQMKILYYGGFDEETQNDFKNAIRSQLISNTELLIGASDDLGLKLSKKTKLNVEKFLRLNGFQNEEFVLTEELADCIESIWGDNSIKKAFDQRFNFQIPDSAAWFLDKTREIASENYIPTDQDILGCRIPTTGINEIKFKVKQQNWKIIDVGGQRNERKKWLHQFEECVVLLYIVAINEYNQTLYEKEGVNRLQESLDLFKKISNMIFFRHTNCVILFNKMDLFEEKIEKYNLNKCFEDYHDGKDLDSAKDFIKKRFRLMAKNKNRQIFTHFMCAIQTENIKIILKAVQTSIITKLVNTEFY</sequence>
<feature type="binding site" evidence="6">
    <location>
        <position position="182"/>
    </location>
    <ligand>
        <name>Mg(2+)</name>
        <dbReference type="ChEBI" id="CHEBI:18420"/>
    </ligand>
</feature>
<feature type="binding site" evidence="5">
    <location>
        <begin position="176"/>
        <end position="182"/>
    </location>
    <ligand>
        <name>GTP</name>
        <dbReference type="ChEBI" id="CHEBI:37565"/>
    </ligand>
</feature>
<dbReference type="Gene3D" id="1.10.400.10">
    <property type="entry name" value="GI Alpha 1, domain 2-like"/>
    <property type="match status" value="1"/>
</dbReference>
<accession>A0AAV7YHG3</accession>
<dbReference type="SUPFAM" id="SSF52540">
    <property type="entry name" value="P-loop containing nucleoside triphosphate hydrolases"/>
    <property type="match status" value="1"/>
</dbReference>
<dbReference type="CDD" id="cd00066">
    <property type="entry name" value="G-alpha"/>
    <property type="match status" value="1"/>
</dbReference>
<evidence type="ECO:0000256" key="4">
    <source>
        <dbReference type="ARBA" id="ARBA00023224"/>
    </source>
</evidence>
<feature type="binding site" evidence="6">
    <location>
        <position position="48"/>
    </location>
    <ligand>
        <name>Mg(2+)</name>
        <dbReference type="ChEBI" id="CHEBI:18420"/>
    </ligand>
</feature>
<name>A0AAV7YHG3_9EUKA</name>
<dbReference type="InterPro" id="IPR001019">
    <property type="entry name" value="Gprotein_alpha_su"/>
</dbReference>
<feature type="binding site" evidence="5">
    <location>
        <begin position="151"/>
        <end position="152"/>
    </location>
    <ligand>
        <name>GTP</name>
        <dbReference type="ChEBI" id="CHEBI:37565"/>
    </ligand>
</feature>
<dbReference type="Gene3D" id="3.40.50.300">
    <property type="entry name" value="P-loop containing nucleotide triphosphate hydrolases"/>
    <property type="match status" value="1"/>
</dbReference>
<dbReference type="EMBL" id="JANTQA010000057">
    <property type="protein sequence ID" value="KAJ3429271.1"/>
    <property type="molecule type" value="Genomic_DNA"/>
</dbReference>
<gene>
    <name evidence="7" type="ORF">M0812_24615</name>
</gene>
<organism evidence="7 8">
    <name type="scientific">Anaeramoeba flamelloides</name>
    <dbReference type="NCBI Taxonomy" id="1746091"/>
    <lineage>
        <taxon>Eukaryota</taxon>
        <taxon>Metamonada</taxon>
        <taxon>Anaeramoebidae</taxon>
        <taxon>Anaeramoeba</taxon>
    </lineage>
</organism>
<dbReference type="PROSITE" id="PS51882">
    <property type="entry name" value="G_ALPHA"/>
    <property type="match status" value="1"/>
</dbReference>
<dbReference type="GO" id="GO:0031683">
    <property type="term" value="F:G-protein beta/gamma-subunit complex binding"/>
    <property type="evidence" value="ECO:0007669"/>
    <property type="project" value="InterPro"/>
</dbReference>
<keyword evidence="3 5" id="KW-0342">GTP-binding</keyword>
<dbReference type="GO" id="GO:0007188">
    <property type="term" value="P:adenylate cyclase-modulating G protein-coupled receptor signaling pathway"/>
    <property type="evidence" value="ECO:0007669"/>
    <property type="project" value="TreeGrafter"/>
</dbReference>
<dbReference type="GO" id="GO:0046872">
    <property type="term" value="F:metal ion binding"/>
    <property type="evidence" value="ECO:0007669"/>
    <property type="project" value="UniProtKB-KW"/>
</dbReference>
<evidence type="ECO:0000256" key="5">
    <source>
        <dbReference type="PIRSR" id="PIRSR601019-1"/>
    </source>
</evidence>
<evidence type="ECO:0000256" key="3">
    <source>
        <dbReference type="ARBA" id="ARBA00023134"/>
    </source>
</evidence>
<feature type="binding site" evidence="5">
    <location>
        <begin position="201"/>
        <end position="205"/>
    </location>
    <ligand>
        <name>GTP</name>
        <dbReference type="ChEBI" id="CHEBI:37565"/>
    </ligand>
</feature>
<dbReference type="FunFam" id="3.40.50.300:FF:000692">
    <property type="entry name" value="Guanine nucleotide-binding protein subunit alpha"/>
    <property type="match status" value="1"/>
</dbReference>
<keyword evidence="6" id="KW-0460">Magnesium</keyword>
<evidence type="ECO:0000256" key="6">
    <source>
        <dbReference type="PIRSR" id="PIRSR601019-2"/>
    </source>
</evidence>
<dbReference type="SMART" id="SM00275">
    <property type="entry name" value="G_alpha"/>
    <property type="match status" value="1"/>
</dbReference>
<comment type="caution">
    <text evidence="7">The sequence shown here is derived from an EMBL/GenBank/DDBJ whole genome shotgun (WGS) entry which is preliminary data.</text>
</comment>
<dbReference type="GO" id="GO:0003924">
    <property type="term" value="F:GTPase activity"/>
    <property type="evidence" value="ECO:0007669"/>
    <property type="project" value="InterPro"/>
</dbReference>
<feature type="binding site" evidence="5">
    <location>
        <begin position="270"/>
        <end position="273"/>
    </location>
    <ligand>
        <name>GTP</name>
        <dbReference type="ChEBI" id="CHEBI:37565"/>
    </ligand>
</feature>
<dbReference type="GO" id="GO:0001664">
    <property type="term" value="F:G protein-coupled receptor binding"/>
    <property type="evidence" value="ECO:0007669"/>
    <property type="project" value="TreeGrafter"/>
</dbReference>
<reference evidence="7" key="1">
    <citation type="submission" date="2022-08" db="EMBL/GenBank/DDBJ databases">
        <title>Novel sulphate-reducing endosymbionts in the free-living metamonad Anaeramoeba.</title>
        <authorList>
            <person name="Jerlstrom-Hultqvist J."/>
            <person name="Cepicka I."/>
            <person name="Gallot-Lavallee L."/>
            <person name="Salas-Leiva D."/>
            <person name="Curtis B.A."/>
            <person name="Zahonova K."/>
            <person name="Pipaliya S."/>
            <person name="Dacks J."/>
            <person name="Roger A.J."/>
        </authorList>
    </citation>
    <scope>NUCLEOTIDE SEQUENCE</scope>
    <source>
        <strain evidence="7">Busselton2</strain>
    </source>
</reference>
<keyword evidence="2 5" id="KW-0547">Nucleotide-binding</keyword>
<dbReference type="GO" id="GO:0005525">
    <property type="term" value="F:GTP binding"/>
    <property type="evidence" value="ECO:0007669"/>
    <property type="project" value="UniProtKB-KW"/>
</dbReference>
<proteinExistence type="predicted"/>
<feature type="binding site" evidence="5">
    <location>
        <position position="326"/>
    </location>
    <ligand>
        <name>GTP</name>
        <dbReference type="ChEBI" id="CHEBI:37565"/>
    </ligand>
</feature>
<evidence type="ECO:0000313" key="7">
    <source>
        <dbReference type="EMBL" id="KAJ3429271.1"/>
    </source>
</evidence>
<dbReference type="PANTHER" id="PTHR10218">
    <property type="entry name" value="GTP-BINDING PROTEIN ALPHA SUBUNIT"/>
    <property type="match status" value="1"/>
</dbReference>
<dbReference type="Proteomes" id="UP001146793">
    <property type="component" value="Unassembled WGS sequence"/>
</dbReference>
<evidence type="ECO:0000256" key="1">
    <source>
        <dbReference type="ARBA" id="ARBA00022723"/>
    </source>
</evidence>
<keyword evidence="4" id="KW-0807">Transducer</keyword>
<keyword evidence="1 6" id="KW-0479">Metal-binding</keyword>
<evidence type="ECO:0000256" key="2">
    <source>
        <dbReference type="ARBA" id="ARBA00022741"/>
    </source>
</evidence>
<dbReference type="InterPro" id="IPR027417">
    <property type="entry name" value="P-loop_NTPase"/>
</dbReference>
<dbReference type="GO" id="GO:0005834">
    <property type="term" value="C:heterotrimeric G-protein complex"/>
    <property type="evidence" value="ECO:0007669"/>
    <property type="project" value="TreeGrafter"/>
</dbReference>
<dbReference type="PRINTS" id="PR00318">
    <property type="entry name" value="GPROTEINA"/>
</dbReference>
<evidence type="ECO:0000313" key="8">
    <source>
        <dbReference type="Proteomes" id="UP001146793"/>
    </source>
</evidence>
<dbReference type="SUPFAM" id="SSF47895">
    <property type="entry name" value="Transducin (alpha subunit), insertion domain"/>
    <property type="match status" value="1"/>
</dbReference>
<dbReference type="GO" id="GO:0005737">
    <property type="term" value="C:cytoplasm"/>
    <property type="evidence" value="ECO:0007669"/>
    <property type="project" value="TreeGrafter"/>
</dbReference>
<dbReference type="AlphaFoldDB" id="A0AAV7YHG3"/>